<name>A0A395IQM2_9HELO</name>
<feature type="compositionally biased region" description="Polar residues" evidence="1">
    <location>
        <begin position="101"/>
        <end position="114"/>
    </location>
</feature>
<dbReference type="OrthoDB" id="425602at2759"/>
<gene>
    <name evidence="2" type="ORF">DID88_002781</name>
</gene>
<comment type="caution">
    <text evidence="2">The sequence shown here is derived from an EMBL/GenBank/DDBJ whole genome shotgun (WGS) entry which is preliminary data.</text>
</comment>
<dbReference type="AlphaFoldDB" id="A0A395IQM2"/>
<reference evidence="2 3" key="1">
    <citation type="submission" date="2018-06" db="EMBL/GenBank/DDBJ databases">
        <title>Genome Sequence of the Brown Rot Fungal Pathogen Monilinia fructigena.</title>
        <authorList>
            <person name="Landi L."/>
            <person name="De Miccolis Angelini R.M."/>
            <person name="Pollastro S."/>
            <person name="Abate D."/>
            <person name="Faretra F."/>
            <person name="Romanazzi G."/>
        </authorList>
    </citation>
    <scope>NUCLEOTIDE SEQUENCE [LARGE SCALE GENOMIC DNA]</scope>
    <source>
        <strain evidence="2 3">Mfrg269</strain>
    </source>
</reference>
<dbReference type="EMBL" id="QKRW01000029">
    <property type="protein sequence ID" value="RAL61713.1"/>
    <property type="molecule type" value="Genomic_DNA"/>
</dbReference>
<organism evidence="2 3">
    <name type="scientific">Monilinia fructigena</name>
    <dbReference type="NCBI Taxonomy" id="38457"/>
    <lineage>
        <taxon>Eukaryota</taxon>
        <taxon>Fungi</taxon>
        <taxon>Dikarya</taxon>
        <taxon>Ascomycota</taxon>
        <taxon>Pezizomycotina</taxon>
        <taxon>Leotiomycetes</taxon>
        <taxon>Helotiales</taxon>
        <taxon>Sclerotiniaceae</taxon>
        <taxon>Monilinia</taxon>
    </lineage>
</organism>
<protein>
    <submittedName>
        <fullName evidence="2">Uncharacterized protein</fullName>
    </submittedName>
</protein>
<feature type="region of interest" description="Disordered" evidence="1">
    <location>
        <begin position="72"/>
        <end position="117"/>
    </location>
</feature>
<evidence type="ECO:0000313" key="2">
    <source>
        <dbReference type="EMBL" id="RAL61713.1"/>
    </source>
</evidence>
<keyword evidence="3" id="KW-1185">Reference proteome</keyword>
<evidence type="ECO:0000256" key="1">
    <source>
        <dbReference type="SAM" id="MobiDB-lite"/>
    </source>
</evidence>
<dbReference type="Proteomes" id="UP000249056">
    <property type="component" value="Unassembled WGS sequence"/>
</dbReference>
<evidence type="ECO:0000313" key="3">
    <source>
        <dbReference type="Proteomes" id="UP000249056"/>
    </source>
</evidence>
<proteinExistence type="predicted"/>
<sequence>MVRVYKILQVSRIVKNATSFKNTSPSKRKASALEFDDDCENVDPLSFESPKRSKAVDGATDTFSKSTNYFLTDAPPSPTDAALSSPIKPTKPVTQRKVLQARTQTPTISNSLPKSTPLPPQQVVPLLESTLESLVIVVVPLLR</sequence>
<accession>A0A395IQM2</accession>